<evidence type="ECO:0000256" key="8">
    <source>
        <dbReference type="ARBA" id="ARBA00022842"/>
    </source>
</evidence>
<dbReference type="InterPro" id="IPR010672">
    <property type="entry name" value="IMP_biosynth_PurP_N"/>
</dbReference>
<keyword evidence="6" id="KW-0658">Purine biosynthesis</keyword>
<dbReference type="InterPro" id="IPR009720">
    <property type="entry name" value="IMP_biosynth_PurP_C"/>
</dbReference>
<dbReference type="InterPro" id="IPR011761">
    <property type="entry name" value="ATP-grasp"/>
</dbReference>
<dbReference type="HAMAP" id="MF_01163">
    <property type="entry name" value="IMP_biosynth_PurP"/>
    <property type="match status" value="1"/>
</dbReference>
<comment type="cofactor">
    <cofactor evidence="1">
        <name>Mn(2+)</name>
        <dbReference type="ChEBI" id="CHEBI:29035"/>
    </cofactor>
</comment>
<evidence type="ECO:0000259" key="11">
    <source>
        <dbReference type="PROSITE" id="PS50975"/>
    </source>
</evidence>
<name>A0A2H0YP51_9BACT</name>
<keyword evidence="5 10" id="KW-0547">Nucleotide-binding</keyword>
<evidence type="ECO:0000256" key="7">
    <source>
        <dbReference type="ARBA" id="ARBA00022840"/>
    </source>
</evidence>
<dbReference type="GO" id="GO:0006188">
    <property type="term" value="P:IMP biosynthetic process"/>
    <property type="evidence" value="ECO:0007669"/>
    <property type="project" value="InterPro"/>
</dbReference>
<dbReference type="AlphaFoldDB" id="A0A2H0YP51"/>
<evidence type="ECO:0000256" key="5">
    <source>
        <dbReference type="ARBA" id="ARBA00022741"/>
    </source>
</evidence>
<dbReference type="Gene3D" id="3.40.50.20">
    <property type="match status" value="1"/>
</dbReference>
<dbReference type="SUPFAM" id="SSF52440">
    <property type="entry name" value="PreATP-grasp domain"/>
    <property type="match status" value="1"/>
</dbReference>
<comment type="caution">
    <text evidence="12">The sequence shown here is derived from an EMBL/GenBank/DDBJ whole genome shotgun (WGS) entry which is preliminary data.</text>
</comment>
<accession>A0A2H0YP51</accession>
<keyword evidence="7 10" id="KW-0067">ATP-binding</keyword>
<dbReference type="Gene3D" id="3.30.1490.20">
    <property type="entry name" value="ATP-grasp fold, A domain"/>
    <property type="match status" value="1"/>
</dbReference>
<sequence length="334" mass="38210">MASTIATLGSHSCLQILKGAKEEGFKTLAVVLPRTEKFYRSFSFIDEIIKIPFWSVFPKIEKKLLKKNAILIPHGSFVAYLGENINKNFKVSYFGNRKVLDWEGDRQKQRKLLEAAKIDIPREFGRGEKIDRPVIVKFYGAEGGKGYFMTHSQKEFQRKIKDFQGRKFIIQEYVIGNPIYIHYFHSLLSNETEIMSVDKRYETNADSLGRLPLKGQKDIEIEPSFVVVGNIPLALRESMLVEALDMGERLIAASKKLVDKRGIWGPFCLETVVTPDQKFYVIEISCRIVAGTNLFVPYSPYTYFKYGEPMSTGRRIAREIRTAIGQNKLQTVLG</sequence>
<keyword evidence="3" id="KW-0436">Ligase</keyword>
<evidence type="ECO:0000256" key="4">
    <source>
        <dbReference type="ARBA" id="ARBA00022723"/>
    </source>
</evidence>
<dbReference type="Pfam" id="PF06849">
    <property type="entry name" value="DUF1246"/>
    <property type="match status" value="1"/>
</dbReference>
<dbReference type="InterPro" id="IPR023656">
    <property type="entry name" value="IMP_biosynth_PurP"/>
</dbReference>
<dbReference type="InterPro" id="IPR013815">
    <property type="entry name" value="ATP_grasp_subdomain_1"/>
</dbReference>
<reference evidence="13" key="1">
    <citation type="submission" date="2017-09" db="EMBL/GenBank/DDBJ databases">
        <title>Depth-based differentiation of microbial function through sediment-hosted aquifers and enrichment of novel symbionts in the deep terrestrial subsurface.</title>
        <authorList>
            <person name="Probst A.J."/>
            <person name="Ladd B."/>
            <person name="Jarett J.K."/>
            <person name="Geller-Mcgrath D.E."/>
            <person name="Sieber C.M.K."/>
            <person name="Emerson J.B."/>
            <person name="Anantharaman K."/>
            <person name="Thomas B.C."/>
            <person name="Malmstrom R."/>
            <person name="Stieglmeier M."/>
            <person name="Klingl A."/>
            <person name="Woyke T."/>
            <person name="Ryan C.M."/>
            <person name="Banfield J.F."/>
        </authorList>
    </citation>
    <scope>NUCLEOTIDE SEQUENCE [LARGE SCALE GENOMIC DNA]</scope>
</reference>
<feature type="domain" description="ATP-grasp" evidence="11">
    <location>
        <begin position="97"/>
        <end position="325"/>
    </location>
</feature>
<gene>
    <name evidence="12" type="ORF">COT33_01405</name>
</gene>
<evidence type="ECO:0000313" key="13">
    <source>
        <dbReference type="Proteomes" id="UP000230088"/>
    </source>
</evidence>
<dbReference type="InterPro" id="IPR016185">
    <property type="entry name" value="PreATP-grasp_dom_sf"/>
</dbReference>
<dbReference type="Gene3D" id="3.30.470.20">
    <property type="entry name" value="ATP-grasp fold, B domain"/>
    <property type="match status" value="1"/>
</dbReference>
<keyword evidence="4" id="KW-0479">Metal-binding</keyword>
<dbReference type="SUPFAM" id="SSF56059">
    <property type="entry name" value="Glutathione synthetase ATP-binding domain-like"/>
    <property type="match status" value="1"/>
</dbReference>
<organism evidence="12 13">
    <name type="scientific">Candidatus Nealsonbacteria bacterium CG08_land_8_20_14_0_20_38_20</name>
    <dbReference type="NCBI Taxonomy" id="1974705"/>
    <lineage>
        <taxon>Bacteria</taxon>
        <taxon>Candidatus Nealsoniibacteriota</taxon>
    </lineage>
</organism>
<comment type="cofactor">
    <cofactor evidence="2">
        <name>Mg(2+)</name>
        <dbReference type="ChEBI" id="CHEBI:18420"/>
    </cofactor>
</comment>
<proteinExistence type="inferred from homology"/>
<evidence type="ECO:0000256" key="2">
    <source>
        <dbReference type="ARBA" id="ARBA00001946"/>
    </source>
</evidence>
<dbReference type="PIRSF" id="PIRSF004602">
    <property type="entry name" value="ATPgrasp_PurP"/>
    <property type="match status" value="1"/>
</dbReference>
<evidence type="ECO:0000256" key="3">
    <source>
        <dbReference type="ARBA" id="ARBA00022598"/>
    </source>
</evidence>
<keyword evidence="9" id="KW-0464">Manganese</keyword>
<dbReference type="EMBL" id="PEYD01000026">
    <property type="protein sequence ID" value="PIS39543.1"/>
    <property type="molecule type" value="Genomic_DNA"/>
</dbReference>
<evidence type="ECO:0000256" key="9">
    <source>
        <dbReference type="ARBA" id="ARBA00023211"/>
    </source>
</evidence>
<keyword evidence="8" id="KW-0460">Magnesium</keyword>
<evidence type="ECO:0000256" key="1">
    <source>
        <dbReference type="ARBA" id="ARBA00001936"/>
    </source>
</evidence>
<dbReference type="Pfam" id="PF06973">
    <property type="entry name" value="DUF1297"/>
    <property type="match status" value="1"/>
</dbReference>
<protein>
    <submittedName>
        <fullName evidence="12">5-formaminoimidazole-4-carboxamide-1-(Beta)-D-ribofuranosyl 5'-monophosphate synthetase</fullName>
    </submittedName>
</protein>
<evidence type="ECO:0000313" key="12">
    <source>
        <dbReference type="EMBL" id="PIS39543.1"/>
    </source>
</evidence>
<dbReference type="GO" id="GO:0005524">
    <property type="term" value="F:ATP binding"/>
    <property type="evidence" value="ECO:0007669"/>
    <property type="project" value="UniProtKB-UniRule"/>
</dbReference>
<dbReference type="PANTHER" id="PTHR38147:SF2">
    <property type="entry name" value="5-FORMAMINOIMIDAZOLE-4-CARBOXAMIDE-1-(BETA)-D-RIBOFURANOSYL 5'-MONOPHOSPHATE SYNTHETASE"/>
    <property type="match status" value="1"/>
</dbReference>
<dbReference type="Proteomes" id="UP000230088">
    <property type="component" value="Unassembled WGS sequence"/>
</dbReference>
<dbReference type="GO" id="GO:0000287">
    <property type="term" value="F:magnesium ion binding"/>
    <property type="evidence" value="ECO:0007669"/>
    <property type="project" value="InterPro"/>
</dbReference>
<dbReference type="PROSITE" id="PS50975">
    <property type="entry name" value="ATP_GRASP"/>
    <property type="match status" value="1"/>
</dbReference>
<evidence type="ECO:0000256" key="6">
    <source>
        <dbReference type="ARBA" id="ARBA00022755"/>
    </source>
</evidence>
<dbReference type="PANTHER" id="PTHR38147">
    <property type="entry name" value="5-FORMAMINOIMIDAZOLE-4-CARBOXAMIDE-1-(BETA)-D-RIBOFURANOSYL 5'-MONOPHOSPHATE SYNTHETASE-RELATED"/>
    <property type="match status" value="1"/>
</dbReference>
<evidence type="ECO:0000256" key="10">
    <source>
        <dbReference type="PROSITE-ProRule" id="PRU00409"/>
    </source>
</evidence>
<dbReference type="GO" id="GO:0016879">
    <property type="term" value="F:ligase activity, forming carbon-nitrogen bonds"/>
    <property type="evidence" value="ECO:0007669"/>
    <property type="project" value="InterPro"/>
</dbReference>